<dbReference type="InterPro" id="IPR035992">
    <property type="entry name" value="Ricin_B-like_lectins"/>
</dbReference>
<name>A0A8H3BZY8_9AGAM</name>
<dbReference type="InterPro" id="IPR000772">
    <property type="entry name" value="Ricin_B_lectin"/>
</dbReference>
<dbReference type="CDD" id="cd23455">
    <property type="entry name" value="beta-trefoil_Ricin_RSA"/>
    <property type="match status" value="1"/>
</dbReference>
<evidence type="ECO:0000259" key="1">
    <source>
        <dbReference type="Pfam" id="PF14200"/>
    </source>
</evidence>
<reference evidence="2" key="1">
    <citation type="submission" date="2021-01" db="EMBL/GenBank/DDBJ databases">
        <authorList>
            <person name="Kaushik A."/>
        </authorList>
    </citation>
    <scope>NUCLEOTIDE SEQUENCE</scope>
    <source>
        <strain evidence="2">AG2-2IIIB</strain>
    </source>
</reference>
<evidence type="ECO:0000313" key="3">
    <source>
        <dbReference type="Proteomes" id="UP000663843"/>
    </source>
</evidence>
<dbReference type="EMBL" id="CAJMWT010003310">
    <property type="protein sequence ID" value="CAE6468715.1"/>
    <property type="molecule type" value="Genomic_DNA"/>
</dbReference>
<dbReference type="OrthoDB" id="7042322at2759"/>
<dbReference type="Proteomes" id="UP000663843">
    <property type="component" value="Unassembled WGS sequence"/>
</dbReference>
<dbReference type="PROSITE" id="PS50231">
    <property type="entry name" value="RICIN_B_LECTIN"/>
    <property type="match status" value="1"/>
</dbReference>
<sequence length="190" mass="20330">MSKLRGLRMACLDPMTTATVSRTIYTPSSVLGFIIPSPHSTASLYTMSKGLEAGTYRLTNVSTGTVLDLWDGRSDEGTAVQGFTSHGGDNQKWRLKWTGTGSQVTLQNVKGGTYIGAASNIQNSVKAVGSKTPVPLFIVAAGPGEGYAVTVAGTPLYVLDLKESNPANETPVIFYNNNATDNQKWYFEKV</sequence>
<proteinExistence type="predicted"/>
<evidence type="ECO:0000313" key="2">
    <source>
        <dbReference type="EMBL" id="CAE6468715.1"/>
    </source>
</evidence>
<feature type="domain" description="Ricin B lectin" evidence="1">
    <location>
        <begin position="51"/>
        <end position="118"/>
    </location>
</feature>
<gene>
    <name evidence="2" type="ORF">RDB_LOCUS103792</name>
</gene>
<dbReference type="Pfam" id="PF14200">
    <property type="entry name" value="RicinB_lectin_2"/>
    <property type="match status" value="1"/>
</dbReference>
<dbReference type="SUPFAM" id="SSF50370">
    <property type="entry name" value="Ricin B-like lectins"/>
    <property type="match status" value="1"/>
</dbReference>
<accession>A0A8H3BZY8</accession>
<organism evidence="2 3">
    <name type="scientific">Rhizoctonia solani</name>
    <dbReference type="NCBI Taxonomy" id="456999"/>
    <lineage>
        <taxon>Eukaryota</taxon>
        <taxon>Fungi</taxon>
        <taxon>Dikarya</taxon>
        <taxon>Basidiomycota</taxon>
        <taxon>Agaricomycotina</taxon>
        <taxon>Agaricomycetes</taxon>
        <taxon>Cantharellales</taxon>
        <taxon>Ceratobasidiaceae</taxon>
        <taxon>Rhizoctonia</taxon>
    </lineage>
</organism>
<dbReference type="Gene3D" id="2.80.10.50">
    <property type="match status" value="1"/>
</dbReference>
<protein>
    <recommendedName>
        <fullName evidence="1">Ricin B lectin domain-containing protein</fullName>
    </recommendedName>
</protein>
<comment type="caution">
    <text evidence="2">The sequence shown here is derived from an EMBL/GenBank/DDBJ whole genome shotgun (WGS) entry which is preliminary data.</text>
</comment>
<dbReference type="AlphaFoldDB" id="A0A8H3BZY8"/>